<dbReference type="Pfam" id="PF00078">
    <property type="entry name" value="RVT_1"/>
    <property type="match status" value="1"/>
</dbReference>
<accession>A0A1F4NQG2</accession>
<dbReference type="EMBL" id="METD01000001">
    <property type="protein sequence ID" value="OGB73691.1"/>
    <property type="molecule type" value="Genomic_DNA"/>
</dbReference>
<dbReference type="InterPro" id="IPR051083">
    <property type="entry name" value="GrpII_Intron_Splice-Mob/Def"/>
</dbReference>
<dbReference type="SUPFAM" id="SSF56672">
    <property type="entry name" value="DNA/RNA polymerases"/>
    <property type="match status" value="1"/>
</dbReference>
<dbReference type="PROSITE" id="PS50878">
    <property type="entry name" value="RT_POL"/>
    <property type="match status" value="1"/>
</dbReference>
<dbReference type="CDD" id="cd01651">
    <property type="entry name" value="RT_G2_intron"/>
    <property type="match status" value="1"/>
</dbReference>
<feature type="domain" description="Reverse transcriptase" evidence="1">
    <location>
        <begin position="50"/>
        <end position="269"/>
    </location>
</feature>
<dbReference type="InterPro" id="IPR000477">
    <property type="entry name" value="RT_dom"/>
</dbReference>
<dbReference type="Proteomes" id="UP000178085">
    <property type="component" value="Unassembled WGS sequence"/>
</dbReference>
<proteinExistence type="predicted"/>
<organism evidence="2 3">
    <name type="scientific">candidate division Kazan bacterium RIFCSPLOWO2_01_FULL_45_19</name>
    <dbReference type="NCBI Taxonomy" id="1798538"/>
    <lineage>
        <taxon>Bacteria</taxon>
        <taxon>Bacteria division Kazan-3B-28</taxon>
    </lineage>
</organism>
<dbReference type="PANTHER" id="PTHR34047">
    <property type="entry name" value="NUCLEAR INTRON MATURASE 1, MITOCHONDRIAL-RELATED"/>
    <property type="match status" value="1"/>
</dbReference>
<dbReference type="AlphaFoldDB" id="A0A1F4NQG2"/>
<dbReference type="PANTHER" id="PTHR34047:SF8">
    <property type="entry name" value="PROTEIN YKFC"/>
    <property type="match status" value="1"/>
</dbReference>
<name>A0A1F4NQG2_UNCK3</name>
<comment type="caution">
    <text evidence="2">The sequence shown here is derived from an EMBL/GenBank/DDBJ whole genome shotgun (WGS) entry which is preliminary data.</text>
</comment>
<protein>
    <recommendedName>
        <fullName evidence="1">Reverse transcriptase domain-containing protein</fullName>
    </recommendedName>
</protein>
<gene>
    <name evidence="2" type="ORF">A3K51_02535</name>
</gene>
<evidence type="ECO:0000313" key="2">
    <source>
        <dbReference type="EMBL" id="OGB73691.1"/>
    </source>
</evidence>
<evidence type="ECO:0000259" key="1">
    <source>
        <dbReference type="PROSITE" id="PS50878"/>
    </source>
</evidence>
<dbReference type="InterPro" id="IPR043502">
    <property type="entry name" value="DNA/RNA_pol_sf"/>
</dbReference>
<evidence type="ECO:0000313" key="3">
    <source>
        <dbReference type="Proteomes" id="UP000178085"/>
    </source>
</evidence>
<reference evidence="2 3" key="1">
    <citation type="journal article" date="2016" name="Nat. Commun.">
        <title>Thousands of microbial genomes shed light on interconnected biogeochemical processes in an aquifer system.</title>
        <authorList>
            <person name="Anantharaman K."/>
            <person name="Brown C.T."/>
            <person name="Hug L.A."/>
            <person name="Sharon I."/>
            <person name="Castelle C.J."/>
            <person name="Probst A.J."/>
            <person name="Thomas B.C."/>
            <person name="Singh A."/>
            <person name="Wilkins M.J."/>
            <person name="Karaoz U."/>
            <person name="Brodie E.L."/>
            <person name="Williams K.H."/>
            <person name="Hubbard S.S."/>
            <person name="Banfield J.F."/>
        </authorList>
    </citation>
    <scope>NUCLEOTIDE SEQUENCE [LARGE SCALE GENOMIC DNA]</scope>
</reference>
<sequence length="337" mass="39685">MFDQIISLENLLTAWYEFRNGKRSKPDVQEFEYTLEDNIFQLHRELVAGTYQHTSYHQFRLSDPKPRIISKATVRDRILHKAIYRILYPAFDTTFIYDSYSCRDYKGTHAAFLRTKQIARKVSRNYTGQCWALKCDVRKFFDSVDHEILMGLLEERIHDEKMMGLLAGIIRSFEFKPGQGMPLGNLTSQLFANVYLDPLDKFVKHQLKIKYYLRYADDFIFFADNPDELMGYFIEVARFLRTELKLQVHPNKTILRKLKWGIDFVGYMAFAHHDLPRRKTADRIVRGLESSIAQEDENVESRYQSYLGYLSHVDSFGRKSQLAKMMGYATDPAEVKK</sequence>